<name>A0ACC6SH85_9BACI</name>
<proteinExistence type="predicted"/>
<dbReference type="Proteomes" id="UP001439875">
    <property type="component" value="Unassembled WGS sequence"/>
</dbReference>
<dbReference type="EMBL" id="JBBMEW010000034">
    <property type="protein sequence ID" value="MEQ2529395.1"/>
    <property type="molecule type" value="Genomic_DNA"/>
</dbReference>
<protein>
    <submittedName>
        <fullName evidence="1">Prepilin-type N-terminal cleavage/methylation domain-containing protein</fullName>
    </submittedName>
</protein>
<sequence>MLKKNEAGLTLIELLLALSITTTIGILIWSIFFQGFNYSNKAMTKNQMQQEANIIISSLAKYHRTVDSYEILSSNCKISISANSIDTYEHPQICLKTSRTGTIRPKLEDVQLTINVSDKNDPSNHVEIGTVLSRLKSGDDDEKDNE</sequence>
<accession>A0ACC6SH85</accession>
<gene>
    <name evidence="1" type="ORF">WMO40_22245</name>
</gene>
<comment type="caution">
    <text evidence="1">The sequence shown here is derived from an EMBL/GenBank/DDBJ whole genome shotgun (WGS) entry which is preliminary data.</text>
</comment>
<evidence type="ECO:0000313" key="1">
    <source>
        <dbReference type="EMBL" id="MEQ2529395.1"/>
    </source>
</evidence>
<organism evidence="1 2">
    <name type="scientific">Robertmurraya yapensis</name>
    <name type="common">ex Hitch et al 2024</name>
    <dbReference type="NCBI Taxonomy" id="3133160"/>
    <lineage>
        <taxon>Bacteria</taxon>
        <taxon>Bacillati</taxon>
        <taxon>Bacillota</taxon>
        <taxon>Bacilli</taxon>
        <taxon>Bacillales</taxon>
        <taxon>Bacillaceae</taxon>
        <taxon>Robertmurraya</taxon>
    </lineage>
</organism>
<reference evidence="1" key="1">
    <citation type="submission" date="2024-03" db="EMBL/GenBank/DDBJ databases">
        <title>Human intestinal bacterial collection.</title>
        <authorList>
            <person name="Pauvert C."/>
            <person name="Hitch T.C.A."/>
            <person name="Clavel T."/>
        </authorList>
    </citation>
    <scope>NUCLEOTIDE SEQUENCE</scope>
    <source>
        <strain evidence="1">CLA-AA-H227</strain>
    </source>
</reference>
<evidence type="ECO:0000313" key="2">
    <source>
        <dbReference type="Proteomes" id="UP001439875"/>
    </source>
</evidence>
<keyword evidence="2" id="KW-1185">Reference proteome</keyword>